<dbReference type="AlphaFoldDB" id="A0A8S3ZIN9"/>
<dbReference type="InterPro" id="IPR011990">
    <property type="entry name" value="TPR-like_helical_dom_sf"/>
</dbReference>
<dbReference type="OrthoDB" id="1427555at2759"/>
<evidence type="ECO:0000313" key="5">
    <source>
        <dbReference type="EMBL" id="CAG5126771.1"/>
    </source>
</evidence>
<dbReference type="InterPro" id="IPR033891">
    <property type="entry name" value="TTC38"/>
</dbReference>
<organism evidence="5 6">
    <name type="scientific">Candidula unifasciata</name>
    <dbReference type="NCBI Taxonomy" id="100452"/>
    <lineage>
        <taxon>Eukaryota</taxon>
        <taxon>Metazoa</taxon>
        <taxon>Spiralia</taxon>
        <taxon>Lophotrochozoa</taxon>
        <taxon>Mollusca</taxon>
        <taxon>Gastropoda</taxon>
        <taxon>Heterobranchia</taxon>
        <taxon>Euthyneura</taxon>
        <taxon>Panpulmonata</taxon>
        <taxon>Eupulmonata</taxon>
        <taxon>Stylommatophora</taxon>
        <taxon>Helicina</taxon>
        <taxon>Helicoidea</taxon>
        <taxon>Geomitridae</taxon>
        <taxon>Candidula</taxon>
    </lineage>
</organism>
<dbReference type="PANTHER" id="PTHR16263:SF4">
    <property type="entry name" value="TETRATRICOPEPTIDE REPEAT PROTEIN 38"/>
    <property type="match status" value="1"/>
</dbReference>
<protein>
    <recommendedName>
        <fullName evidence="2">Tetratricopeptide repeat protein 38</fullName>
    </recommendedName>
</protein>
<dbReference type="PANTHER" id="PTHR16263">
    <property type="entry name" value="TETRATRICOPEPTIDE REPEAT PROTEIN 38"/>
    <property type="match status" value="1"/>
</dbReference>
<dbReference type="CDD" id="cd05804">
    <property type="entry name" value="StaR_like"/>
    <property type="match status" value="1"/>
</dbReference>
<keyword evidence="6" id="KW-1185">Reference proteome</keyword>
<comment type="similarity">
    <text evidence="1">Belongs to the TTC38 family.</text>
</comment>
<comment type="caution">
    <text evidence="5">The sequence shown here is derived from an EMBL/GenBank/DDBJ whole genome shotgun (WGS) entry which is preliminary data.</text>
</comment>
<dbReference type="SUPFAM" id="SSF48452">
    <property type="entry name" value="TPR-like"/>
    <property type="match status" value="1"/>
</dbReference>
<dbReference type="EMBL" id="CAJHNH020002447">
    <property type="protein sequence ID" value="CAG5126771.1"/>
    <property type="molecule type" value="Genomic_DNA"/>
</dbReference>
<feature type="non-terminal residue" evidence="5">
    <location>
        <position position="457"/>
    </location>
</feature>
<evidence type="ECO:0000256" key="1">
    <source>
        <dbReference type="ARBA" id="ARBA00005857"/>
    </source>
</evidence>
<dbReference type="Gene3D" id="1.25.40.10">
    <property type="entry name" value="Tetratricopeptide repeat domain"/>
    <property type="match status" value="1"/>
</dbReference>
<evidence type="ECO:0000256" key="3">
    <source>
        <dbReference type="ARBA" id="ARBA00022737"/>
    </source>
</evidence>
<sequence length="457" mass="51995">EWNREGLPLSTVSDEACKLYDAIVTQYTGWYDDESLGGMIGTLEKLKAADPNFIMGHVVANGLELLGTGRNVRLDSALEADVQKMIRLSISSDKISTRERNHVAALELWAKGSTEQACSVWEDILLEHPHDILALKFAHDTYFYLGHSYQIRDSIARVLPYWKRTHPLYGYVLGMHSFGLEETNLYPEAETVARKALSINPNDAWATHTLCHVMEMTGRQHEGIYMMEKTNKYWTTCGMLACHNHWHWALYYIELGDYESALSLFDKQISRRAEKSGAMLDMVDVCSLLFRLEMEGIDVGSRWDQVCDLYKSHLHDHVLAFNDLHILMSCLGANQKSAIAEMIASIENYIREEQGTNKDVTAEVGEVLLKAFVAYNDGDYAAAVDYVNPVRYKVHLIGGSHAQRDLVNIFLIQAAIKSHKKEHHRLARALLNERRLWKPQSPMTDRLMAKAIEIHSV</sequence>
<dbReference type="Proteomes" id="UP000678393">
    <property type="component" value="Unassembled WGS sequence"/>
</dbReference>
<evidence type="ECO:0000313" key="6">
    <source>
        <dbReference type="Proteomes" id="UP000678393"/>
    </source>
</evidence>
<evidence type="ECO:0000256" key="2">
    <source>
        <dbReference type="ARBA" id="ARBA00019992"/>
    </source>
</evidence>
<name>A0A8S3ZIN9_9EUPU</name>
<accession>A0A8S3ZIN9</accession>
<evidence type="ECO:0000256" key="4">
    <source>
        <dbReference type="ARBA" id="ARBA00022803"/>
    </source>
</evidence>
<keyword evidence="3" id="KW-0677">Repeat</keyword>
<proteinExistence type="inferred from homology"/>
<reference evidence="5" key="1">
    <citation type="submission" date="2021-04" db="EMBL/GenBank/DDBJ databases">
        <authorList>
            <consortium name="Molecular Ecology Group"/>
        </authorList>
    </citation>
    <scope>NUCLEOTIDE SEQUENCE</scope>
</reference>
<gene>
    <name evidence="5" type="ORF">CUNI_LOCUS12329</name>
</gene>
<keyword evidence="4" id="KW-0802">TPR repeat</keyword>